<evidence type="ECO:0000256" key="1">
    <source>
        <dbReference type="SAM" id="SignalP"/>
    </source>
</evidence>
<dbReference type="AlphaFoldDB" id="A0A1Q5ZYT4"/>
<feature type="signal peptide" evidence="1">
    <location>
        <begin position="1"/>
        <end position="23"/>
    </location>
</feature>
<feature type="chain" id="PRO_5012050192" description="Capsule assembly protein Wzi" evidence="1">
    <location>
        <begin position="24"/>
        <end position="571"/>
    </location>
</feature>
<evidence type="ECO:0000313" key="2">
    <source>
        <dbReference type="EMBL" id="OKS86930.1"/>
    </source>
</evidence>
<keyword evidence="1" id="KW-0732">Signal</keyword>
<dbReference type="STRING" id="1302689.RG47T_2388"/>
<evidence type="ECO:0008006" key="4">
    <source>
        <dbReference type="Google" id="ProtNLM"/>
    </source>
</evidence>
<accession>A0A1Q5ZYT4</accession>
<dbReference type="Pfam" id="PF14052">
    <property type="entry name" value="Caps_assemb_Wzi"/>
    <property type="match status" value="1"/>
</dbReference>
<organism evidence="2 3">
    <name type="scientific">Mucilaginibacter polytrichastri</name>
    <dbReference type="NCBI Taxonomy" id="1302689"/>
    <lineage>
        <taxon>Bacteria</taxon>
        <taxon>Pseudomonadati</taxon>
        <taxon>Bacteroidota</taxon>
        <taxon>Sphingobacteriia</taxon>
        <taxon>Sphingobacteriales</taxon>
        <taxon>Sphingobacteriaceae</taxon>
        <taxon>Mucilaginibacter</taxon>
    </lineage>
</organism>
<name>A0A1Q5ZYT4_9SPHI</name>
<dbReference type="Gene3D" id="2.40.160.130">
    <property type="entry name" value="Capsule assembly protein Wzi"/>
    <property type="match status" value="1"/>
</dbReference>
<dbReference type="EMBL" id="MPPL01000001">
    <property type="protein sequence ID" value="OKS86930.1"/>
    <property type="molecule type" value="Genomic_DNA"/>
</dbReference>
<dbReference type="InterPro" id="IPR026950">
    <property type="entry name" value="Caps_assemb_Wzi"/>
</dbReference>
<dbReference type="OrthoDB" id="1293009at2"/>
<keyword evidence="3" id="KW-1185">Reference proteome</keyword>
<comment type="caution">
    <text evidence="2">The sequence shown here is derived from an EMBL/GenBank/DDBJ whole genome shotgun (WGS) entry which is preliminary data.</text>
</comment>
<protein>
    <recommendedName>
        <fullName evidence="4">Capsule assembly protein Wzi</fullName>
    </recommendedName>
</protein>
<evidence type="ECO:0000313" key="3">
    <source>
        <dbReference type="Proteomes" id="UP000186720"/>
    </source>
</evidence>
<dbReference type="InterPro" id="IPR038636">
    <property type="entry name" value="Wzi_sf"/>
</dbReference>
<gene>
    <name evidence="2" type="ORF">RG47T_2388</name>
</gene>
<sequence>MRKILITLSIVALCLSLTNGLQAQSLPVGTPVLEDYYRRLQLSGGVDSTASFTVRPYYPSRSKIKPLNVYDPDSSLEKDHWINPNSGLTFGKGRGLFQILPLTIQQQYNSDHPYGWNDGAMIPAKGYQTMMSGGFYLKYGPLSIQLRPEYVYAANPAFNGFASGHGDADLTSYYSQRNLIDWPERFGTSAYNKAFLGQSSIRLTFGPMSVGVSSENLWWGPGIQNSLVLTNNAPGFNHITINTVRPINTFLGSFEGQVIAGRLENSGYPALLTTSLSNGTNLAVQKRDDWRYFTGFNINYHPKWVPGFTLGLIRTFNSYYDDVKTGGFSAYVPFFIPYQKKDSNNGVGDLFPRDQITSLYARWLFTKAEAEVYFEYGLEDNSYNLADFVGSPEHSRAYVFGFRKLIPVNVDKNQRVLISSEITQTSQPVDRFLRETALWYSNYQLLQGHTHEGQILGAGTGPGSNIQYFDISWVSGLKKLGLEFQRYEHDVDYSSLYLPAINGNSRKWVDLAFGLHGDWSYKNLLFNAKLQGVKSLNYEWILKDYDSANTYYIPHNDVFNLHTELGVTYRF</sequence>
<proteinExistence type="predicted"/>
<dbReference type="Proteomes" id="UP000186720">
    <property type="component" value="Unassembled WGS sequence"/>
</dbReference>
<dbReference type="RefSeq" id="WP_074489614.1">
    <property type="nucleotide sequence ID" value="NZ_MPPL01000001.1"/>
</dbReference>
<reference evidence="2 3" key="1">
    <citation type="submission" date="2016-11" db="EMBL/GenBank/DDBJ databases">
        <title>Whole Genome Sequencing of Mucilaginibacter polytrichastri RG4-7(T) isolated from the moss sample.</title>
        <authorList>
            <person name="Li Y."/>
        </authorList>
    </citation>
    <scope>NUCLEOTIDE SEQUENCE [LARGE SCALE GENOMIC DNA]</scope>
    <source>
        <strain evidence="2 3">RG4-7</strain>
    </source>
</reference>